<comment type="caution">
    <text evidence="2">The sequence shown here is derived from an EMBL/GenBank/DDBJ whole genome shotgun (WGS) entry which is preliminary data.</text>
</comment>
<dbReference type="Proteomes" id="UP001604336">
    <property type="component" value="Unassembled WGS sequence"/>
</dbReference>
<name>A0ABD1SEL4_9LAMI</name>
<sequence length="130" mass="14755">MPSVDVSKYSHSPVHEAIILKDYAGKDYAGLRRIILLMLFPTVTLALLFVRLAEDDRYMFDVLIMICSCAEAVIITIMPLFNTRKKWSEAMWGCPSAMHLAALWGFDLNELENKSSFKDQYVFASVTANI</sequence>
<evidence type="ECO:0000313" key="2">
    <source>
        <dbReference type="EMBL" id="KAL2499176.1"/>
    </source>
</evidence>
<keyword evidence="1" id="KW-1133">Transmembrane helix</keyword>
<dbReference type="EMBL" id="JBFOLK010000007">
    <property type="protein sequence ID" value="KAL2499176.1"/>
    <property type="molecule type" value="Genomic_DNA"/>
</dbReference>
<proteinExistence type="predicted"/>
<keyword evidence="1" id="KW-0812">Transmembrane</keyword>
<evidence type="ECO:0000256" key="1">
    <source>
        <dbReference type="SAM" id="Phobius"/>
    </source>
</evidence>
<keyword evidence="3" id="KW-1185">Reference proteome</keyword>
<feature type="transmembrane region" description="Helical" evidence="1">
    <location>
        <begin position="34"/>
        <end position="52"/>
    </location>
</feature>
<feature type="transmembrane region" description="Helical" evidence="1">
    <location>
        <begin position="58"/>
        <end position="81"/>
    </location>
</feature>
<organism evidence="2 3">
    <name type="scientific">Abeliophyllum distichum</name>
    <dbReference type="NCBI Taxonomy" id="126358"/>
    <lineage>
        <taxon>Eukaryota</taxon>
        <taxon>Viridiplantae</taxon>
        <taxon>Streptophyta</taxon>
        <taxon>Embryophyta</taxon>
        <taxon>Tracheophyta</taxon>
        <taxon>Spermatophyta</taxon>
        <taxon>Magnoliopsida</taxon>
        <taxon>eudicotyledons</taxon>
        <taxon>Gunneridae</taxon>
        <taxon>Pentapetalae</taxon>
        <taxon>asterids</taxon>
        <taxon>lamiids</taxon>
        <taxon>Lamiales</taxon>
        <taxon>Oleaceae</taxon>
        <taxon>Forsythieae</taxon>
        <taxon>Abeliophyllum</taxon>
    </lineage>
</organism>
<evidence type="ECO:0000313" key="3">
    <source>
        <dbReference type="Proteomes" id="UP001604336"/>
    </source>
</evidence>
<gene>
    <name evidence="2" type="ORF">Adt_24726</name>
</gene>
<accession>A0ABD1SEL4</accession>
<protein>
    <submittedName>
        <fullName evidence="2">Uncharacterized protein</fullName>
    </submittedName>
</protein>
<dbReference type="AlphaFoldDB" id="A0ABD1SEL4"/>
<keyword evidence="1" id="KW-0472">Membrane</keyword>
<reference evidence="3" key="1">
    <citation type="submission" date="2024-07" db="EMBL/GenBank/DDBJ databases">
        <title>Two chromosome-level genome assemblies of Korean endemic species Abeliophyllum distichum and Forsythia ovata (Oleaceae).</title>
        <authorList>
            <person name="Jang H."/>
        </authorList>
    </citation>
    <scope>NUCLEOTIDE SEQUENCE [LARGE SCALE GENOMIC DNA]</scope>
</reference>